<dbReference type="PANTHER" id="PTHR15441">
    <property type="entry name" value="RIBONUCLEASE P PROTEIN SUBUNIT P14"/>
    <property type="match status" value="1"/>
</dbReference>
<name>A0A833E1D8_9EURY</name>
<evidence type="ECO:0000313" key="7">
    <source>
        <dbReference type="EMBL" id="HIP84142.1"/>
    </source>
</evidence>
<proteinExistence type="inferred from homology"/>
<dbReference type="Gene3D" id="3.30.70.3250">
    <property type="entry name" value="Ribonuclease P, Pop5 subunit"/>
    <property type="match status" value="1"/>
</dbReference>
<dbReference type="InterPro" id="IPR002759">
    <property type="entry name" value="Pop5/Rpp14/Rnp2-like"/>
</dbReference>
<dbReference type="GO" id="GO:0030677">
    <property type="term" value="C:ribonuclease P complex"/>
    <property type="evidence" value="ECO:0007669"/>
    <property type="project" value="UniProtKB-UniRule"/>
</dbReference>
<dbReference type="EMBL" id="DQUI01000025">
    <property type="protein sequence ID" value="HIP84142.1"/>
    <property type="molecule type" value="Genomic_DNA"/>
</dbReference>
<dbReference type="GO" id="GO:0001682">
    <property type="term" value="P:tRNA 5'-leader removal"/>
    <property type="evidence" value="ECO:0007669"/>
    <property type="project" value="UniProtKB-UniRule"/>
</dbReference>
<comment type="function">
    <text evidence="6">Part of ribonuclease P, a protein complex that generates mature tRNA molecules by cleaving their 5'-ends.</text>
</comment>
<keyword evidence="3 6" id="KW-0540">Nuclease</keyword>
<organism evidence="7 8">
    <name type="scientific">Methanothermococcus okinawensis</name>
    <dbReference type="NCBI Taxonomy" id="155863"/>
    <lineage>
        <taxon>Archaea</taxon>
        <taxon>Methanobacteriati</taxon>
        <taxon>Methanobacteriota</taxon>
        <taxon>Methanomada group</taxon>
        <taxon>Methanococci</taxon>
        <taxon>Methanococcales</taxon>
        <taxon>Methanococcaceae</taxon>
        <taxon>Methanothermococcus</taxon>
    </lineage>
</organism>
<evidence type="ECO:0000256" key="2">
    <source>
        <dbReference type="ARBA" id="ARBA00022694"/>
    </source>
</evidence>
<comment type="catalytic activity">
    <reaction evidence="6">
        <text>Endonucleolytic cleavage of RNA, removing 5'-extranucleotides from tRNA precursor.</text>
        <dbReference type="EC" id="3.1.26.5"/>
    </reaction>
</comment>
<dbReference type="InterPro" id="IPR038085">
    <property type="entry name" value="Rnp2-like_sf"/>
</dbReference>
<evidence type="ECO:0000256" key="4">
    <source>
        <dbReference type="ARBA" id="ARBA00022759"/>
    </source>
</evidence>
<dbReference type="PANTHER" id="PTHR15441:SF2">
    <property type="entry name" value="RIBONUCLEASE P_MRP PROTEIN SUBUNIT POP5"/>
    <property type="match status" value="1"/>
</dbReference>
<evidence type="ECO:0000256" key="5">
    <source>
        <dbReference type="ARBA" id="ARBA00022801"/>
    </source>
</evidence>
<comment type="caution">
    <text evidence="7">The sequence shown here is derived from an EMBL/GenBank/DDBJ whole genome shotgun (WGS) entry which is preliminary data.</text>
</comment>
<dbReference type="PIRSF" id="PIRSF004952">
    <property type="entry name" value="RNase_P_2"/>
    <property type="match status" value="1"/>
</dbReference>
<keyword evidence="5 6" id="KW-0378">Hydrolase</keyword>
<evidence type="ECO:0000256" key="3">
    <source>
        <dbReference type="ARBA" id="ARBA00022722"/>
    </source>
</evidence>
<gene>
    <name evidence="6" type="primary">rnp2</name>
    <name evidence="7" type="ORF">EYH15_01430</name>
</gene>
<dbReference type="GO" id="GO:0004526">
    <property type="term" value="F:ribonuclease P activity"/>
    <property type="evidence" value="ECO:0007669"/>
    <property type="project" value="UniProtKB-UniRule"/>
</dbReference>
<reference evidence="7" key="1">
    <citation type="journal article" date="2020" name="ISME J.">
        <title>Gammaproteobacteria mediating utilization of methyl-, sulfur- and petroleum organic compounds in deep ocean hydrothermal plumes.</title>
        <authorList>
            <person name="Zhou Z."/>
            <person name="Liu Y."/>
            <person name="Pan J."/>
            <person name="Cron B.R."/>
            <person name="Toner B.M."/>
            <person name="Anantharaman K."/>
            <person name="Breier J.A."/>
            <person name="Dick G.J."/>
            <person name="Li M."/>
        </authorList>
    </citation>
    <scope>NUCLEOTIDE SEQUENCE</scope>
    <source>
        <strain evidence="7">SZUA-1453</strain>
    </source>
</reference>
<comment type="subunit">
    <text evidence="6">Consists of a catalytic RNA component and at least 4-5 protein subunits.</text>
</comment>
<keyword evidence="2 6" id="KW-0819">tRNA processing</keyword>
<dbReference type="SUPFAM" id="SSF160350">
    <property type="entry name" value="Rnp2-like"/>
    <property type="match status" value="1"/>
</dbReference>
<comment type="subcellular location">
    <subcellularLocation>
        <location evidence="6">Cytoplasm</location>
    </subcellularLocation>
</comment>
<dbReference type="InterPro" id="IPR016434">
    <property type="entry name" value="Rnp2_archaea"/>
</dbReference>
<keyword evidence="1 6" id="KW-0963">Cytoplasm</keyword>
<accession>A0A833E1D8</accession>
<dbReference type="Proteomes" id="UP000643554">
    <property type="component" value="Unassembled WGS sequence"/>
</dbReference>
<evidence type="ECO:0000256" key="6">
    <source>
        <dbReference type="HAMAP-Rule" id="MF_00755"/>
    </source>
</evidence>
<dbReference type="GO" id="GO:0005737">
    <property type="term" value="C:cytoplasm"/>
    <property type="evidence" value="ECO:0007669"/>
    <property type="project" value="UniProtKB-SubCell"/>
</dbReference>
<protein>
    <recommendedName>
        <fullName evidence="6">Ribonuclease P protein component 2</fullName>
        <shortName evidence="6">RNase P component 2</shortName>
        <ecNumber evidence="6">3.1.26.5</ecNumber>
    </recommendedName>
    <alternativeName>
        <fullName evidence="6">Pop5</fullName>
    </alternativeName>
</protein>
<evidence type="ECO:0000256" key="1">
    <source>
        <dbReference type="ARBA" id="ARBA00022490"/>
    </source>
</evidence>
<keyword evidence="4 6" id="KW-0255">Endonuclease</keyword>
<dbReference type="Pfam" id="PF01900">
    <property type="entry name" value="RNase_P_Rpp14"/>
    <property type="match status" value="1"/>
</dbReference>
<dbReference type="EC" id="3.1.26.5" evidence="6"/>
<comment type="similarity">
    <text evidence="6">Belongs to the eukaryotic/archaeal RNase P protein component 2 family.</text>
</comment>
<sequence>MTSLKTLPPTLREKKRYISFKIIYPEKLSTNEVVQIVRSAVINYYGIWGCSKSNPWLISYNHPKGLLRVQREEVDFVKSALITFSEYRDKPINIVVLGVSGSVKKSREKFLKEPHVEYYKVIRMRKKEKRDNYVRD</sequence>
<dbReference type="AlphaFoldDB" id="A0A833E1D8"/>
<dbReference type="HAMAP" id="MF_00755">
    <property type="entry name" value="RNase_P_2"/>
    <property type="match status" value="1"/>
</dbReference>
<evidence type="ECO:0000313" key="8">
    <source>
        <dbReference type="Proteomes" id="UP000643554"/>
    </source>
</evidence>